<evidence type="ECO:0000256" key="1">
    <source>
        <dbReference type="ARBA" id="ARBA00022737"/>
    </source>
</evidence>
<keyword evidence="4" id="KW-0175">Coiled coil</keyword>
<dbReference type="PANTHER" id="PTHR44943">
    <property type="entry name" value="CELLULOSE SYNTHASE OPERON PROTEIN C"/>
    <property type="match status" value="1"/>
</dbReference>
<name>A0A126R1I6_METOL</name>
<dbReference type="InterPro" id="IPR051685">
    <property type="entry name" value="Ycf3/AcsC/BcsC/TPR_MFPF"/>
</dbReference>
<dbReference type="PANTHER" id="PTHR44943:SF8">
    <property type="entry name" value="TPR REPEAT-CONTAINING PROTEIN MJ0263"/>
    <property type="match status" value="1"/>
</dbReference>
<sequence length="343" mass="39818">MLFRKKGEKMDFNDPALEHLVNKITIALEENNREEATRYMDIIIEEYPELANILMNSIEFQALIAENEEIANNETDKQSQAISAEEIIKPGNTAEIDEKRIIDDMNAMLDIEPSTAQEYIQKGSVLTITEQFEDAIDCFDKALELDENNLSALISKGNTYELMEKYEEASKVYDIVMKVEVNDIYDLMSKGYVLENHQRFEDALKTYNKALKRDKNNSNILFLKGSCLIKLQKHKEAIKTLNDCIERYSDNPYETIFELENAYHNKGVSLHALEEDDEALEAFSLALGINPNYHYTYYEIGIIQEDRQKYESALKNYEKFLEFDNTDSEVVEAKERVEELLKE</sequence>
<evidence type="ECO:0000313" key="5">
    <source>
        <dbReference type="EMBL" id="AMK16253.1"/>
    </source>
</evidence>
<dbReference type="Pfam" id="PF00515">
    <property type="entry name" value="TPR_1"/>
    <property type="match status" value="1"/>
</dbReference>
<feature type="repeat" description="TPR" evidence="3">
    <location>
        <begin position="184"/>
        <end position="217"/>
    </location>
</feature>
<dbReference type="SMART" id="SM00028">
    <property type="entry name" value="TPR"/>
    <property type="match status" value="6"/>
</dbReference>
<dbReference type="Proteomes" id="UP000183442">
    <property type="component" value="Unassembled WGS sequence"/>
</dbReference>
<proteinExistence type="predicted"/>
<evidence type="ECO:0000256" key="4">
    <source>
        <dbReference type="SAM" id="Coils"/>
    </source>
</evidence>
<evidence type="ECO:0000256" key="3">
    <source>
        <dbReference type="PROSITE-ProRule" id="PRU00339"/>
    </source>
</evidence>
<gene>
    <name evidence="6" type="ORF">SAMN02910297_01408</name>
    <name evidence="5" type="ORF">YLM1_1698</name>
</gene>
<dbReference type="PROSITE" id="PS50005">
    <property type="entry name" value="TPR"/>
    <property type="match status" value="4"/>
</dbReference>
<dbReference type="STRING" id="294671.YLM1_1698"/>
<feature type="repeat" description="TPR" evidence="3">
    <location>
        <begin position="260"/>
        <end position="293"/>
    </location>
</feature>
<evidence type="ECO:0000313" key="7">
    <source>
        <dbReference type="Proteomes" id="UP000066376"/>
    </source>
</evidence>
<dbReference type="Gene3D" id="1.25.40.10">
    <property type="entry name" value="Tetratricopeptide repeat domain"/>
    <property type="match status" value="2"/>
</dbReference>
<dbReference type="Pfam" id="PF13181">
    <property type="entry name" value="TPR_8"/>
    <property type="match status" value="2"/>
</dbReference>
<evidence type="ECO:0000256" key="2">
    <source>
        <dbReference type="ARBA" id="ARBA00022803"/>
    </source>
</evidence>
<dbReference type="EMBL" id="FOTL01000024">
    <property type="protein sequence ID" value="SFL64342.1"/>
    <property type="molecule type" value="Genomic_DNA"/>
</dbReference>
<feature type="coiled-coil region" evidence="4">
    <location>
        <begin position="197"/>
        <end position="251"/>
    </location>
</feature>
<dbReference type="SUPFAM" id="SSF48452">
    <property type="entry name" value="TPR-like"/>
    <property type="match status" value="1"/>
</dbReference>
<keyword evidence="1" id="KW-0677">Repeat</keyword>
<evidence type="ECO:0000313" key="8">
    <source>
        <dbReference type="Proteomes" id="UP000183442"/>
    </source>
</evidence>
<feature type="repeat" description="TPR" evidence="3">
    <location>
        <begin position="294"/>
        <end position="327"/>
    </location>
</feature>
<dbReference type="InterPro" id="IPR019734">
    <property type="entry name" value="TPR_rpt"/>
</dbReference>
<organism evidence="5 7">
    <name type="scientific">Methanobrevibacter olleyae</name>
    <dbReference type="NCBI Taxonomy" id="294671"/>
    <lineage>
        <taxon>Archaea</taxon>
        <taxon>Methanobacteriati</taxon>
        <taxon>Methanobacteriota</taxon>
        <taxon>Methanomada group</taxon>
        <taxon>Methanobacteria</taxon>
        <taxon>Methanobacteriales</taxon>
        <taxon>Methanobacteriaceae</taxon>
        <taxon>Methanobrevibacter</taxon>
    </lineage>
</organism>
<reference evidence="6" key="3">
    <citation type="submission" date="2016-10" db="EMBL/GenBank/DDBJ databases">
        <authorList>
            <person name="de Groot N.N."/>
        </authorList>
    </citation>
    <scope>NUCLEOTIDE SEQUENCE [LARGE SCALE GENOMIC DNA]</scope>
    <source>
        <strain evidence="6">DSM 16632</strain>
    </source>
</reference>
<dbReference type="AlphaFoldDB" id="A0A126R1I6"/>
<keyword evidence="2 3" id="KW-0802">TPR repeat</keyword>
<accession>A0A126R1I6</accession>
<reference evidence="8" key="4">
    <citation type="submission" date="2016-10" db="EMBL/GenBank/DDBJ databases">
        <authorList>
            <person name="Varghese N."/>
        </authorList>
    </citation>
    <scope>NUCLEOTIDE SEQUENCE [LARGE SCALE GENOMIC DNA]</scope>
    <source>
        <strain evidence="8">DSM 16632</strain>
    </source>
</reference>
<reference evidence="5 7" key="1">
    <citation type="journal article" date="2016" name="Genome Announc.">
        <title>Draft Genome Sequence of the Rumen Methanogen Methanobrevibacter olleyae YLM1.</title>
        <authorList>
            <person name="Kelly W.J."/>
            <person name="Li D."/>
            <person name="Lambie S.C."/>
            <person name="Cox F."/>
            <person name="Attwood G.T."/>
            <person name="Altermann E."/>
            <person name="Leahy S.C."/>
        </authorList>
    </citation>
    <scope>NUCLEOTIDE SEQUENCE [LARGE SCALE GENOMIC DNA]</scope>
    <source>
        <strain evidence="5 7">YLM1</strain>
    </source>
</reference>
<dbReference type="Pfam" id="PF12895">
    <property type="entry name" value="ANAPC3"/>
    <property type="match status" value="1"/>
</dbReference>
<protein>
    <submittedName>
        <fullName evidence="5">TPR repeat-containing protein</fullName>
    </submittedName>
    <submittedName>
        <fullName evidence="6">Tetratricopeptide repeat-containing protein</fullName>
    </submittedName>
</protein>
<reference evidence="7" key="2">
    <citation type="submission" date="2016-02" db="EMBL/GenBank/DDBJ databases">
        <title>The draft genome sequence of the rumen methanogen Methanobrevibacter olleyae YLM1.</title>
        <authorList>
            <consortium name="New Zealand Agricultural Greenhouse Gas Research Centre/Pastoral Greenhouse Gas Research Consortium"/>
            <person name="Kelly W.J."/>
            <person name="Li D."/>
            <person name="Lambie S.C."/>
            <person name="Attwood G.T."/>
            <person name="Altermann E."/>
            <person name="Leahy S.C."/>
        </authorList>
    </citation>
    <scope>NUCLEOTIDE SEQUENCE [LARGE SCALE GENOMIC DNA]</scope>
    <source>
        <strain evidence="7">YLM1</strain>
    </source>
</reference>
<keyword evidence="7" id="KW-1185">Reference proteome</keyword>
<dbReference type="KEGG" id="mol:YLM1_1698"/>
<dbReference type="PATRIC" id="fig|294671.3.peg.1764"/>
<dbReference type="EMBL" id="CP014265">
    <property type="protein sequence ID" value="AMK16253.1"/>
    <property type="molecule type" value="Genomic_DNA"/>
</dbReference>
<dbReference type="InterPro" id="IPR011990">
    <property type="entry name" value="TPR-like_helical_dom_sf"/>
</dbReference>
<evidence type="ECO:0000313" key="6">
    <source>
        <dbReference type="EMBL" id="SFL64342.1"/>
    </source>
</evidence>
<dbReference type="Proteomes" id="UP000066376">
    <property type="component" value="Chromosome"/>
</dbReference>
<feature type="repeat" description="TPR" evidence="3">
    <location>
        <begin position="116"/>
        <end position="149"/>
    </location>
</feature>